<evidence type="ECO:0000313" key="3">
    <source>
        <dbReference type="EMBL" id="VTJ50940.1"/>
    </source>
</evidence>
<feature type="region of interest" description="Disordered" evidence="1">
    <location>
        <begin position="1"/>
        <end position="33"/>
    </location>
</feature>
<organism evidence="3 4">
    <name type="scientific">Marmota monax</name>
    <name type="common">Woodchuck</name>
    <dbReference type="NCBI Taxonomy" id="9995"/>
    <lineage>
        <taxon>Eukaryota</taxon>
        <taxon>Metazoa</taxon>
        <taxon>Chordata</taxon>
        <taxon>Craniata</taxon>
        <taxon>Vertebrata</taxon>
        <taxon>Euteleostomi</taxon>
        <taxon>Mammalia</taxon>
        <taxon>Eutheria</taxon>
        <taxon>Euarchontoglires</taxon>
        <taxon>Glires</taxon>
        <taxon>Rodentia</taxon>
        <taxon>Sciuromorpha</taxon>
        <taxon>Sciuridae</taxon>
        <taxon>Xerinae</taxon>
        <taxon>Marmotini</taxon>
        <taxon>Marmota</taxon>
    </lineage>
</organism>
<gene>
    <name evidence="2" type="ORF">GHT09_001014</name>
    <name evidence="3" type="ORF">MONAX_5E027793</name>
</gene>
<reference evidence="2" key="2">
    <citation type="submission" date="2020-08" db="EMBL/GenBank/DDBJ databases">
        <authorList>
            <person name="Shumante A."/>
            <person name="Zimin A.V."/>
            <person name="Puiu D."/>
            <person name="Salzberg S.L."/>
        </authorList>
    </citation>
    <scope>NUCLEOTIDE SEQUENCE</scope>
    <source>
        <strain evidence="2">WC2-LM</strain>
        <tissue evidence="2">Liver</tissue>
    </source>
</reference>
<dbReference type="AlphaFoldDB" id="A0A5E4A174"/>
<dbReference type="EMBL" id="CABDUW010000002">
    <property type="protein sequence ID" value="VTJ50940.1"/>
    <property type="molecule type" value="Genomic_DNA"/>
</dbReference>
<evidence type="ECO:0000313" key="4">
    <source>
        <dbReference type="Proteomes" id="UP000335636"/>
    </source>
</evidence>
<sequence>MDHQRRLLVSSRGGRREQGLHFQSTEEPLPHRRSKGQLGWQEALHLSYHLASLWLHRREARASDTLMLATPLVHLPQGSKVTIISPDLGQAMESELLGFTLMPLAAWPGPPSPSPCLTTLQPHAGLCALRQPHLHT</sequence>
<reference evidence="3 4" key="1">
    <citation type="submission" date="2019-04" db="EMBL/GenBank/DDBJ databases">
        <authorList>
            <person name="Alioto T."/>
            <person name="Alioto T."/>
        </authorList>
    </citation>
    <scope>NUCLEOTIDE SEQUENCE [LARGE SCALE GENOMIC DNA]</scope>
</reference>
<dbReference type="Proteomes" id="UP000662637">
    <property type="component" value="Unassembled WGS sequence"/>
</dbReference>
<dbReference type="EMBL" id="WJEC01007802">
    <property type="protein sequence ID" value="KAF7467513.1"/>
    <property type="molecule type" value="Genomic_DNA"/>
</dbReference>
<dbReference type="Proteomes" id="UP000335636">
    <property type="component" value="Unassembled WGS sequence"/>
</dbReference>
<name>A0A5E4A174_MARMO</name>
<evidence type="ECO:0000313" key="2">
    <source>
        <dbReference type="EMBL" id="KAF7467513.1"/>
    </source>
</evidence>
<keyword evidence="4" id="KW-1185">Reference proteome</keyword>
<protein>
    <submittedName>
        <fullName evidence="3">Uncharacterized protein</fullName>
    </submittedName>
</protein>
<accession>A0A5E4A174</accession>
<proteinExistence type="predicted"/>
<evidence type="ECO:0000256" key="1">
    <source>
        <dbReference type="SAM" id="MobiDB-lite"/>
    </source>
</evidence>